<organism evidence="1 2">
    <name type="scientific">Pseudomonas nitroreducens</name>
    <dbReference type="NCBI Taxonomy" id="46680"/>
    <lineage>
        <taxon>Bacteria</taxon>
        <taxon>Pseudomonadati</taxon>
        <taxon>Pseudomonadota</taxon>
        <taxon>Gammaproteobacteria</taxon>
        <taxon>Pseudomonadales</taxon>
        <taxon>Pseudomonadaceae</taxon>
        <taxon>Pseudomonas</taxon>
    </lineage>
</organism>
<gene>
    <name evidence="1" type="ORF">FEA48_11070</name>
</gene>
<evidence type="ECO:0000313" key="1">
    <source>
        <dbReference type="EMBL" id="TLP75264.1"/>
    </source>
</evidence>
<dbReference type="InterPro" id="IPR018738">
    <property type="entry name" value="DUF2280"/>
</dbReference>
<accession>A0A5R9AAY9</accession>
<protein>
    <submittedName>
        <fullName evidence="1">DUF2280 domain-containing protein</fullName>
    </submittedName>
</protein>
<comment type="caution">
    <text evidence="1">The sequence shown here is derived from an EMBL/GenBank/DDBJ whole genome shotgun (WGS) entry which is preliminary data.</text>
</comment>
<sequence length="147" mass="16290">MATLTNDVKTFIVQALACFDAPSQVCQAVKSVYGIEVTRQQVETHDPTKTSGKGLAKRWVTLFHDTREQFRSEMAQIPVANRAFRLRAMQRLLEKAEKAGNTVLCAKLLEQAAREVGDHYQGKPRPNPGHALSVEVVVPPADYTLSV</sequence>
<dbReference type="RefSeq" id="WP_138214276.1">
    <property type="nucleotide sequence ID" value="NZ_VASG01000003.1"/>
</dbReference>
<dbReference type="EMBL" id="VASG01000003">
    <property type="protein sequence ID" value="TLP75264.1"/>
    <property type="molecule type" value="Genomic_DNA"/>
</dbReference>
<dbReference type="AlphaFoldDB" id="A0A5R9AAY9"/>
<evidence type="ECO:0000313" key="2">
    <source>
        <dbReference type="Proteomes" id="UP000307510"/>
    </source>
</evidence>
<reference evidence="1 2" key="1">
    <citation type="submission" date="2019-05" db="EMBL/GenBank/DDBJ databases">
        <authorList>
            <person name="Moore K."/>
            <person name="O'Neill P."/>
            <person name="Farbos A."/>
            <person name="Studholme D.J."/>
        </authorList>
    </citation>
    <scope>NUCLEOTIDE SEQUENCE [LARGE SCALE GENOMIC DNA]</scope>
    <source>
        <strain evidence="1 2">DSM 9128</strain>
    </source>
</reference>
<dbReference type="Pfam" id="PF10045">
    <property type="entry name" value="DUF2280"/>
    <property type="match status" value="1"/>
</dbReference>
<proteinExistence type="predicted"/>
<reference evidence="2" key="2">
    <citation type="submission" date="2019-06" db="EMBL/GenBank/DDBJ databases">
        <title>AzeR, a transcriptional regulator that responds to azelaic acid in Pseudomonas nitroreducens.</title>
        <authorList>
            <person name="Bez C."/>
            <person name="Javvadi S.G."/>
            <person name="Bertani I."/>
            <person name="Devescovi G."/>
            <person name="Studholme D.J."/>
            <person name="Geller A."/>
            <person name="Levy A."/>
            <person name="Venturi V."/>
        </authorList>
    </citation>
    <scope>NUCLEOTIDE SEQUENCE [LARGE SCALE GENOMIC DNA]</scope>
    <source>
        <strain evidence="2">DSM 9128</strain>
    </source>
</reference>
<dbReference type="Proteomes" id="UP000307510">
    <property type="component" value="Unassembled WGS sequence"/>
</dbReference>
<name>A0A5R9AAY9_PSENT</name>